<dbReference type="Proteomes" id="UP000675664">
    <property type="component" value="Unassembled WGS sequence"/>
</dbReference>
<protein>
    <submittedName>
        <fullName evidence="1">Uncharacterized protein</fullName>
    </submittedName>
</protein>
<evidence type="ECO:0000313" key="2">
    <source>
        <dbReference type="Proteomes" id="UP000675664"/>
    </source>
</evidence>
<sequence length="186" mass="21897">MKWLDLSYSDFYIPCEDNQKTVRGYLLASFGVDLERLPFIFFEPFNKHKTQSGCGGAFTERKVLLSDIFGTSHNDYGGRDIITAFMKIKRAKEYILSGRVTKNKYFRMLKKPVDKQDAPVVLSQVDGKYYVDGNDNHRVIFYKIMMLAEIHANCHHDCTNECVLTRDEFMRIRKKYWLNAKVRHFK</sequence>
<comment type="caution">
    <text evidence="1">The sequence shown here is derived from an EMBL/GenBank/DDBJ whole genome shotgun (WGS) entry which is preliminary data.</text>
</comment>
<dbReference type="EMBL" id="JAGSND010000016">
    <property type="protein sequence ID" value="MBR0599781.1"/>
    <property type="molecule type" value="Genomic_DNA"/>
</dbReference>
<accession>A0A8J7W3N0</accession>
<organism evidence="1 2">
    <name type="scientific">Sinanaerobacter chloroacetimidivorans</name>
    <dbReference type="NCBI Taxonomy" id="2818044"/>
    <lineage>
        <taxon>Bacteria</taxon>
        <taxon>Bacillati</taxon>
        <taxon>Bacillota</taxon>
        <taxon>Clostridia</taxon>
        <taxon>Peptostreptococcales</taxon>
        <taxon>Anaerovoracaceae</taxon>
        <taxon>Sinanaerobacter</taxon>
    </lineage>
</organism>
<dbReference type="RefSeq" id="WP_227019908.1">
    <property type="nucleotide sequence ID" value="NZ_JAGSND010000016.1"/>
</dbReference>
<gene>
    <name evidence="1" type="ORF">KCX82_18000</name>
</gene>
<reference evidence="1" key="2">
    <citation type="submission" date="2021-04" db="EMBL/GenBank/DDBJ databases">
        <authorList>
            <person name="Liu J."/>
        </authorList>
    </citation>
    <scope>NUCLEOTIDE SEQUENCE</scope>
    <source>
        <strain evidence="1">BAD-6</strain>
    </source>
</reference>
<reference evidence="1" key="1">
    <citation type="submission" date="2021-04" db="EMBL/GenBank/DDBJ databases">
        <title>Sinoanaerobacter chloroacetimidivorans sp. nov., an obligate anaerobic bacterium isolated from anaerobic sludge.</title>
        <authorList>
            <person name="Bao Y."/>
        </authorList>
    </citation>
    <scope>NUCLEOTIDE SEQUENCE</scope>
    <source>
        <strain evidence="1">BAD-6</strain>
    </source>
</reference>
<proteinExistence type="predicted"/>
<evidence type="ECO:0000313" key="1">
    <source>
        <dbReference type="EMBL" id="MBR0599781.1"/>
    </source>
</evidence>
<dbReference type="AlphaFoldDB" id="A0A8J7W3N0"/>
<name>A0A8J7W3N0_9FIRM</name>
<keyword evidence="2" id="KW-1185">Reference proteome</keyword>